<keyword evidence="1" id="KW-1133">Transmembrane helix</keyword>
<evidence type="ECO:0000313" key="3">
    <source>
        <dbReference type="EnsemblPlants" id="AES88332"/>
    </source>
</evidence>
<gene>
    <name evidence="2" type="ordered locus">MTR_4g053490</name>
</gene>
<name>G7JIG3_MEDTR</name>
<dbReference type="Proteomes" id="UP000002051">
    <property type="component" value="Chromosome 4"/>
</dbReference>
<feature type="transmembrane region" description="Helical" evidence="1">
    <location>
        <begin position="20"/>
        <end position="40"/>
    </location>
</feature>
<proteinExistence type="predicted"/>
<dbReference type="EMBL" id="CM001220">
    <property type="protein sequence ID" value="AES88332.1"/>
    <property type="molecule type" value="Genomic_DNA"/>
</dbReference>
<protein>
    <submittedName>
        <fullName evidence="2">Transmembrane protein, putative</fullName>
    </submittedName>
</protein>
<keyword evidence="1 2" id="KW-0812">Transmembrane</keyword>
<keyword evidence="1" id="KW-0472">Membrane</keyword>
<dbReference type="HOGENOM" id="CLU_2907468_0_0_1"/>
<dbReference type="EnsemblPlants" id="AES88332">
    <property type="protein sequence ID" value="AES88332"/>
    <property type="gene ID" value="MTR_4g053490"/>
</dbReference>
<accession>G7JIG3</accession>
<dbReference type="AlphaFoldDB" id="G7JIG3"/>
<evidence type="ECO:0000256" key="1">
    <source>
        <dbReference type="SAM" id="Phobius"/>
    </source>
</evidence>
<reference evidence="3" key="3">
    <citation type="submission" date="2015-04" db="UniProtKB">
        <authorList>
            <consortium name="EnsemblPlants"/>
        </authorList>
    </citation>
    <scope>IDENTIFICATION</scope>
    <source>
        <strain evidence="3">cv. Jemalong A17</strain>
    </source>
</reference>
<sequence>MWFRSWNPAIRKMSQKLVYFWDGVLGLYLSVKFAFVYDNLSQTYKIVMLLLDEAENITRGEF</sequence>
<evidence type="ECO:0000313" key="2">
    <source>
        <dbReference type="EMBL" id="AES88332.1"/>
    </source>
</evidence>
<keyword evidence="4" id="KW-1185">Reference proteome</keyword>
<evidence type="ECO:0000313" key="4">
    <source>
        <dbReference type="Proteomes" id="UP000002051"/>
    </source>
</evidence>
<dbReference type="PaxDb" id="3880-AES88332"/>
<reference evidence="2 4" key="1">
    <citation type="journal article" date="2011" name="Nature">
        <title>The Medicago genome provides insight into the evolution of rhizobial symbioses.</title>
        <authorList>
            <person name="Young N.D."/>
            <person name="Debelle F."/>
            <person name="Oldroyd G.E."/>
            <person name="Geurts R."/>
            <person name="Cannon S.B."/>
            <person name="Udvardi M.K."/>
            <person name="Benedito V.A."/>
            <person name="Mayer K.F."/>
            <person name="Gouzy J."/>
            <person name="Schoof H."/>
            <person name="Van de Peer Y."/>
            <person name="Proost S."/>
            <person name="Cook D.R."/>
            <person name="Meyers B.C."/>
            <person name="Spannagl M."/>
            <person name="Cheung F."/>
            <person name="De Mita S."/>
            <person name="Krishnakumar V."/>
            <person name="Gundlach H."/>
            <person name="Zhou S."/>
            <person name="Mudge J."/>
            <person name="Bharti A.K."/>
            <person name="Murray J.D."/>
            <person name="Naoumkina M.A."/>
            <person name="Rosen B."/>
            <person name="Silverstein K.A."/>
            <person name="Tang H."/>
            <person name="Rombauts S."/>
            <person name="Zhao P.X."/>
            <person name="Zhou P."/>
            <person name="Barbe V."/>
            <person name="Bardou P."/>
            <person name="Bechner M."/>
            <person name="Bellec A."/>
            <person name="Berger A."/>
            <person name="Berges H."/>
            <person name="Bidwell S."/>
            <person name="Bisseling T."/>
            <person name="Choisne N."/>
            <person name="Couloux A."/>
            <person name="Denny R."/>
            <person name="Deshpande S."/>
            <person name="Dai X."/>
            <person name="Doyle J.J."/>
            <person name="Dudez A.M."/>
            <person name="Farmer A.D."/>
            <person name="Fouteau S."/>
            <person name="Franken C."/>
            <person name="Gibelin C."/>
            <person name="Gish J."/>
            <person name="Goldstein S."/>
            <person name="Gonzalez A.J."/>
            <person name="Green P.J."/>
            <person name="Hallab A."/>
            <person name="Hartog M."/>
            <person name="Hua A."/>
            <person name="Humphray S.J."/>
            <person name="Jeong D.H."/>
            <person name="Jing Y."/>
            <person name="Jocker A."/>
            <person name="Kenton S.M."/>
            <person name="Kim D.J."/>
            <person name="Klee K."/>
            <person name="Lai H."/>
            <person name="Lang C."/>
            <person name="Lin S."/>
            <person name="Macmil S.L."/>
            <person name="Magdelenat G."/>
            <person name="Matthews L."/>
            <person name="McCorrison J."/>
            <person name="Monaghan E.L."/>
            <person name="Mun J.H."/>
            <person name="Najar F.Z."/>
            <person name="Nicholson C."/>
            <person name="Noirot C."/>
            <person name="O'Bleness M."/>
            <person name="Paule C.R."/>
            <person name="Poulain J."/>
            <person name="Prion F."/>
            <person name="Qin B."/>
            <person name="Qu C."/>
            <person name="Retzel E.F."/>
            <person name="Riddle C."/>
            <person name="Sallet E."/>
            <person name="Samain S."/>
            <person name="Samson N."/>
            <person name="Sanders I."/>
            <person name="Saurat O."/>
            <person name="Scarpelli C."/>
            <person name="Schiex T."/>
            <person name="Segurens B."/>
            <person name="Severin A.J."/>
            <person name="Sherrier D.J."/>
            <person name="Shi R."/>
            <person name="Sims S."/>
            <person name="Singer S.R."/>
            <person name="Sinharoy S."/>
            <person name="Sterck L."/>
            <person name="Viollet A."/>
            <person name="Wang B.B."/>
            <person name="Wang K."/>
            <person name="Wang M."/>
            <person name="Wang X."/>
            <person name="Warfsmann J."/>
            <person name="Weissenbach J."/>
            <person name="White D.D."/>
            <person name="White J.D."/>
            <person name="Wiley G.B."/>
            <person name="Wincker P."/>
            <person name="Xing Y."/>
            <person name="Yang L."/>
            <person name="Yao Z."/>
            <person name="Ying F."/>
            <person name="Zhai J."/>
            <person name="Zhou L."/>
            <person name="Zuber A."/>
            <person name="Denarie J."/>
            <person name="Dixon R.A."/>
            <person name="May G.D."/>
            <person name="Schwartz D.C."/>
            <person name="Rogers J."/>
            <person name="Quetier F."/>
            <person name="Town C.D."/>
            <person name="Roe B.A."/>
        </authorList>
    </citation>
    <scope>NUCLEOTIDE SEQUENCE [LARGE SCALE GENOMIC DNA]</scope>
    <source>
        <strain evidence="2">A17</strain>
        <strain evidence="3 4">cv. Jemalong A17</strain>
    </source>
</reference>
<organism evidence="2 4">
    <name type="scientific">Medicago truncatula</name>
    <name type="common">Barrel medic</name>
    <name type="synonym">Medicago tribuloides</name>
    <dbReference type="NCBI Taxonomy" id="3880"/>
    <lineage>
        <taxon>Eukaryota</taxon>
        <taxon>Viridiplantae</taxon>
        <taxon>Streptophyta</taxon>
        <taxon>Embryophyta</taxon>
        <taxon>Tracheophyta</taxon>
        <taxon>Spermatophyta</taxon>
        <taxon>Magnoliopsida</taxon>
        <taxon>eudicotyledons</taxon>
        <taxon>Gunneridae</taxon>
        <taxon>Pentapetalae</taxon>
        <taxon>rosids</taxon>
        <taxon>fabids</taxon>
        <taxon>Fabales</taxon>
        <taxon>Fabaceae</taxon>
        <taxon>Papilionoideae</taxon>
        <taxon>50 kb inversion clade</taxon>
        <taxon>NPAAA clade</taxon>
        <taxon>Hologalegina</taxon>
        <taxon>IRL clade</taxon>
        <taxon>Trifolieae</taxon>
        <taxon>Medicago</taxon>
    </lineage>
</organism>
<reference evidence="2 4" key="2">
    <citation type="journal article" date="2014" name="BMC Genomics">
        <title>An improved genome release (version Mt4.0) for the model legume Medicago truncatula.</title>
        <authorList>
            <person name="Tang H."/>
            <person name="Krishnakumar V."/>
            <person name="Bidwell S."/>
            <person name="Rosen B."/>
            <person name="Chan A."/>
            <person name="Zhou S."/>
            <person name="Gentzbittel L."/>
            <person name="Childs K.L."/>
            <person name="Yandell M."/>
            <person name="Gundlach H."/>
            <person name="Mayer K.F."/>
            <person name="Schwartz D.C."/>
            <person name="Town C.D."/>
        </authorList>
    </citation>
    <scope>GENOME REANNOTATION</scope>
    <source>
        <strain evidence="3 4">cv. Jemalong A17</strain>
    </source>
</reference>